<feature type="transmembrane region" description="Helical" evidence="2">
    <location>
        <begin position="357"/>
        <end position="381"/>
    </location>
</feature>
<feature type="region of interest" description="Disordered" evidence="1">
    <location>
        <begin position="1"/>
        <end position="115"/>
    </location>
</feature>
<dbReference type="STRING" id="1314781.A0A165M8F4"/>
<feature type="compositionally biased region" description="Basic and acidic residues" evidence="1">
    <location>
        <begin position="988"/>
        <end position="998"/>
    </location>
</feature>
<feature type="compositionally biased region" description="Polar residues" evidence="1">
    <location>
        <begin position="605"/>
        <end position="615"/>
    </location>
</feature>
<feature type="compositionally biased region" description="Low complexity" evidence="1">
    <location>
        <begin position="671"/>
        <end position="692"/>
    </location>
</feature>
<feature type="compositionally biased region" description="Low complexity" evidence="1">
    <location>
        <begin position="936"/>
        <end position="947"/>
    </location>
</feature>
<dbReference type="OrthoDB" id="2575061at2759"/>
<feature type="compositionally biased region" description="Basic and acidic residues" evidence="1">
    <location>
        <begin position="54"/>
        <end position="67"/>
    </location>
</feature>
<evidence type="ECO:0000256" key="2">
    <source>
        <dbReference type="SAM" id="Phobius"/>
    </source>
</evidence>
<keyword evidence="2" id="KW-0472">Membrane</keyword>
<feature type="compositionally biased region" description="Low complexity" evidence="1">
    <location>
        <begin position="851"/>
        <end position="872"/>
    </location>
</feature>
<evidence type="ECO:0000313" key="4">
    <source>
        <dbReference type="Proteomes" id="UP000077266"/>
    </source>
</evidence>
<feature type="transmembrane region" description="Helical" evidence="2">
    <location>
        <begin position="207"/>
        <end position="233"/>
    </location>
</feature>
<evidence type="ECO:0008006" key="5">
    <source>
        <dbReference type="Google" id="ProtNLM"/>
    </source>
</evidence>
<gene>
    <name evidence="3" type="ORF">EXIGLDRAFT_763136</name>
</gene>
<dbReference type="AlphaFoldDB" id="A0A165M8F4"/>
<feature type="compositionally biased region" description="Basic and acidic residues" evidence="1">
    <location>
        <begin position="87"/>
        <end position="100"/>
    </location>
</feature>
<sequence length="998" mass="108348">MFFRSSTVSPSPDRPAHSRQPSSGREDGYPSWLPRRPGPPVPRSTMHSSVAPYDAHEPDDAAQDPRAHLGHGRRATQRSVRIVSLPDTEKGAESRREPTDTTRVGPTPSHARVYSRGTAPALSPTMLATAPLLAAPRPRFNEPNLHIELLRNPSTLMHVVFWLNRFLAFAHIPLQTFFDFNALFALFQVAKFPTPIAPGVPGSGRGWAFAFAAYLACYLLWIFIVVILFEVLYSFYRRWRTKRPYMLSIYLSSPAYTLASMASYNHFSFLWHIRLSAVTGDDANLRDAAAETCYFYAQNWPTVVLLLPRAALCLALLLVYSAPSAQAIVLASAGTALRDGTFFRENGSLTSYARGVLIANAAWTAWRTLLVIGSIFGLWALSGMACAGLCGPRFRWEEDRNEKWVATDAPEDEADAIPWSWRECTRLRIQDAHDFCLTTRPSLDHRKKRTDEDEEPFEGLDRVLAAVGFPREPPPARRPMLAHDLFAVPPGPVDQLSSIIPPVDVERKAPEDNLHSPLKALPYPFSQYPAATGSAGPSVPFPTPIQTGKKPHEDTTEENGTEDVDDDEDGEEEVDEDEEGEEDDDLEELEDIEDEYEGEERSPAERTSGSMSSLGQPLPMAHARYPFQYGRPSRSASGGTRTNTPRSRPSHSGTSNSGSGSHPSQRISSESPRSNDLSSSTNSRGSRGSRGIPMPPRHPNPRSRTRASSQLLPEDLDSSRLRTISAAPSMQSVTGGEPTPERIYESSEVDIPFDGSEDHHEVETDDVQLLSPGEAPLRNRRSTVSSRSRGSRTNSQSSGVGASMASLASEVRSRTRSLVQSAPRSVSELGELVRGAARSRSQSRTGSGYTRSSPAVSSSSRSGGSSSVGQGPEHTFGVQSRWTSGGGGSAAASSAALPLPTVPSIRSSPSAPSISSVAQSMATARQEPLNVPSEQPSIPDISSADPSFVTVPEPGSSVTTSDSSTWGVGRGHMGGHQRDPTAGGQFDHPAHDAHWGQH</sequence>
<feature type="compositionally biased region" description="Polar residues" evidence="1">
    <location>
        <begin position="634"/>
        <end position="645"/>
    </location>
</feature>
<dbReference type="InParanoid" id="A0A165M8F4"/>
<evidence type="ECO:0000313" key="3">
    <source>
        <dbReference type="EMBL" id="KZV98906.1"/>
    </source>
</evidence>
<keyword evidence="4" id="KW-1185">Reference proteome</keyword>
<feature type="compositionally biased region" description="Low complexity" evidence="1">
    <location>
        <begin position="890"/>
        <end position="920"/>
    </location>
</feature>
<feature type="region of interest" description="Disordered" evidence="1">
    <location>
        <begin position="529"/>
        <end position="998"/>
    </location>
</feature>
<feature type="compositionally biased region" description="Polar residues" evidence="1">
    <location>
        <begin position="1"/>
        <end position="10"/>
    </location>
</feature>
<feature type="compositionally biased region" description="Acidic residues" evidence="1">
    <location>
        <begin position="555"/>
        <end position="598"/>
    </location>
</feature>
<evidence type="ECO:0000256" key="1">
    <source>
        <dbReference type="SAM" id="MobiDB-lite"/>
    </source>
</evidence>
<feature type="compositionally biased region" description="Low complexity" evidence="1">
    <location>
        <begin position="782"/>
        <end position="799"/>
    </location>
</feature>
<keyword evidence="2" id="KW-1133">Transmembrane helix</keyword>
<proteinExistence type="predicted"/>
<feature type="transmembrane region" description="Helical" evidence="2">
    <location>
        <begin position="309"/>
        <end position="337"/>
    </location>
</feature>
<feature type="compositionally biased region" description="Low complexity" evidence="1">
    <location>
        <begin position="646"/>
        <end position="664"/>
    </location>
</feature>
<organism evidence="3 4">
    <name type="scientific">Exidia glandulosa HHB12029</name>
    <dbReference type="NCBI Taxonomy" id="1314781"/>
    <lineage>
        <taxon>Eukaryota</taxon>
        <taxon>Fungi</taxon>
        <taxon>Dikarya</taxon>
        <taxon>Basidiomycota</taxon>
        <taxon>Agaricomycotina</taxon>
        <taxon>Agaricomycetes</taxon>
        <taxon>Auriculariales</taxon>
        <taxon>Exidiaceae</taxon>
        <taxon>Exidia</taxon>
    </lineage>
</organism>
<feature type="compositionally biased region" description="Polar residues" evidence="1">
    <location>
        <begin position="956"/>
        <end position="966"/>
    </location>
</feature>
<name>A0A165M8F4_EXIGL</name>
<dbReference type="EMBL" id="KV425914">
    <property type="protein sequence ID" value="KZV98906.1"/>
    <property type="molecule type" value="Genomic_DNA"/>
</dbReference>
<accession>A0A165M8F4</accession>
<reference evidence="3 4" key="1">
    <citation type="journal article" date="2016" name="Mol. Biol. Evol.">
        <title>Comparative Genomics of Early-Diverging Mushroom-Forming Fungi Provides Insights into the Origins of Lignocellulose Decay Capabilities.</title>
        <authorList>
            <person name="Nagy L.G."/>
            <person name="Riley R."/>
            <person name="Tritt A."/>
            <person name="Adam C."/>
            <person name="Daum C."/>
            <person name="Floudas D."/>
            <person name="Sun H."/>
            <person name="Yadav J.S."/>
            <person name="Pangilinan J."/>
            <person name="Larsson K.H."/>
            <person name="Matsuura K."/>
            <person name="Barry K."/>
            <person name="Labutti K."/>
            <person name="Kuo R."/>
            <person name="Ohm R.A."/>
            <person name="Bhattacharya S.S."/>
            <person name="Shirouzu T."/>
            <person name="Yoshinaga Y."/>
            <person name="Martin F.M."/>
            <person name="Grigoriev I.V."/>
            <person name="Hibbett D.S."/>
        </authorList>
    </citation>
    <scope>NUCLEOTIDE SEQUENCE [LARGE SCALE GENOMIC DNA]</scope>
    <source>
        <strain evidence="3 4">HHB12029</strain>
    </source>
</reference>
<feature type="transmembrane region" description="Helical" evidence="2">
    <location>
        <begin position="245"/>
        <end position="264"/>
    </location>
</feature>
<keyword evidence="2" id="KW-0812">Transmembrane</keyword>
<feature type="compositionally biased region" description="Polar residues" evidence="1">
    <location>
        <begin position="839"/>
        <end position="850"/>
    </location>
</feature>
<dbReference type="Proteomes" id="UP000077266">
    <property type="component" value="Unassembled WGS sequence"/>
</dbReference>
<protein>
    <recommendedName>
        <fullName evidence="5">Proteophosphoglycan ppg4</fullName>
    </recommendedName>
</protein>